<dbReference type="EMBL" id="CP112998">
    <property type="protein sequence ID" value="WAC12535.1"/>
    <property type="molecule type" value="Genomic_DNA"/>
</dbReference>
<proteinExistence type="predicted"/>
<keyword evidence="3" id="KW-1185">Reference proteome</keyword>
<evidence type="ECO:0000313" key="3">
    <source>
        <dbReference type="Proteomes" id="UP001164653"/>
    </source>
</evidence>
<dbReference type="Pfam" id="PF00656">
    <property type="entry name" value="Peptidase_C14"/>
    <property type="match status" value="1"/>
</dbReference>
<dbReference type="Gene3D" id="3.40.50.1460">
    <property type="match status" value="1"/>
</dbReference>
<gene>
    <name evidence="2" type="ORF">ON006_00945</name>
</gene>
<evidence type="ECO:0000313" key="2">
    <source>
        <dbReference type="EMBL" id="WAC12535.1"/>
    </source>
</evidence>
<dbReference type="RefSeq" id="WP_244823235.1">
    <property type="nucleotide sequence ID" value="NZ_CP112998.1"/>
</dbReference>
<sequence length="458" mass="51656">MSKKPFSGRIELFRKCTAAGFFAILLTAATLKSNGQSYFYFENKLSLSQDSSLTYYTFLTLYNNGSGVARIRYIEPSSGENRLTEINLLDSADTHGGIYSQEHYLIHEGDPLPVEGAITGFHMPRFVFKMQNEENDIFYVPDSIAYQWPDGSWRMSEMLVNQQKSHRELRKEREFVSVFFSESDEFYMYLYNMRTSPRDPEKRKEKLYLITVANTLDSTVGNSTQRDMANVVNIFTQLATDMNMDILTQKIMDNNLSKKAVELVLAKLRPSSVDVVVFYYSGHGFRYSNDVSEYPRISLRINQKTELSKSNMSVEGIYKLLLQKKAKVTLVLSDCCNGDIGEHAPFGPTFMKSRAPSGDSKPVLNKGIASRLFFPAKPLSILIGSADKNQLAVGNPSMGGYFTNSFAVELRKVLYGMPGDATWLSILANTRKQASWLALAALCGENRCVQSARFVVRP</sequence>
<feature type="domain" description="Peptidase C14 caspase" evidence="1">
    <location>
        <begin position="223"/>
        <end position="413"/>
    </location>
</feature>
<dbReference type="SUPFAM" id="SSF52129">
    <property type="entry name" value="Caspase-like"/>
    <property type="match status" value="1"/>
</dbReference>
<organism evidence="2 3">
    <name type="scientific">Dyadobacter pollutisoli</name>
    <dbReference type="NCBI Taxonomy" id="2910158"/>
    <lineage>
        <taxon>Bacteria</taxon>
        <taxon>Pseudomonadati</taxon>
        <taxon>Bacteroidota</taxon>
        <taxon>Cytophagia</taxon>
        <taxon>Cytophagales</taxon>
        <taxon>Spirosomataceae</taxon>
        <taxon>Dyadobacter</taxon>
    </lineage>
</organism>
<dbReference type="InterPro" id="IPR029030">
    <property type="entry name" value="Caspase-like_dom_sf"/>
</dbReference>
<dbReference type="AlphaFoldDB" id="A0A9E8N9N4"/>
<reference evidence="2" key="1">
    <citation type="submission" date="2022-11" db="EMBL/GenBank/DDBJ databases">
        <title>Dyadobacter pollutisoli sp. nov., isolated from plastic dumped soil.</title>
        <authorList>
            <person name="Kim J.M."/>
            <person name="Kim K.R."/>
            <person name="Lee J.K."/>
            <person name="Hao L."/>
            <person name="Jeon C.O."/>
        </authorList>
    </citation>
    <scope>NUCLEOTIDE SEQUENCE</scope>
    <source>
        <strain evidence="2">U1</strain>
    </source>
</reference>
<dbReference type="GO" id="GO:0006508">
    <property type="term" value="P:proteolysis"/>
    <property type="evidence" value="ECO:0007669"/>
    <property type="project" value="InterPro"/>
</dbReference>
<accession>A0A9E8N9N4</accession>
<protein>
    <submittedName>
        <fullName evidence="2">Caspase family protein</fullName>
    </submittedName>
</protein>
<dbReference type="InterPro" id="IPR011600">
    <property type="entry name" value="Pept_C14_caspase"/>
</dbReference>
<dbReference type="GO" id="GO:0004197">
    <property type="term" value="F:cysteine-type endopeptidase activity"/>
    <property type="evidence" value="ECO:0007669"/>
    <property type="project" value="InterPro"/>
</dbReference>
<evidence type="ECO:0000259" key="1">
    <source>
        <dbReference type="Pfam" id="PF00656"/>
    </source>
</evidence>
<dbReference type="Proteomes" id="UP001164653">
    <property type="component" value="Chromosome"/>
</dbReference>
<name>A0A9E8N9N4_9BACT</name>
<dbReference type="KEGG" id="dpf:ON006_00945"/>